<evidence type="ECO:0000256" key="1">
    <source>
        <dbReference type="SAM" id="MobiDB-lite"/>
    </source>
</evidence>
<dbReference type="KEGG" id="lpan:LPMP_354190"/>
<dbReference type="OrthoDB" id="190375at2759"/>
<dbReference type="Proteomes" id="UP000063063">
    <property type="component" value="Chromosome 35"/>
</dbReference>
<organism evidence="2 3">
    <name type="scientific">Leishmania panamensis</name>
    <dbReference type="NCBI Taxonomy" id="5679"/>
    <lineage>
        <taxon>Eukaryota</taxon>
        <taxon>Discoba</taxon>
        <taxon>Euglenozoa</taxon>
        <taxon>Kinetoplastea</taxon>
        <taxon>Metakinetoplastina</taxon>
        <taxon>Trypanosomatida</taxon>
        <taxon>Trypanosomatidae</taxon>
        <taxon>Leishmaniinae</taxon>
        <taxon>Leishmania</taxon>
        <taxon>Leishmania guyanensis species complex</taxon>
    </lineage>
</organism>
<name>A0A088SL70_LEIPA</name>
<dbReference type="RefSeq" id="XP_010703352.1">
    <property type="nucleotide sequence ID" value="XM_010705050.1"/>
</dbReference>
<keyword evidence="3" id="KW-1185">Reference proteome</keyword>
<dbReference type="eggNOG" id="ENOG502T6UB">
    <property type="taxonomic scope" value="Eukaryota"/>
</dbReference>
<gene>
    <name evidence="2" type="ORF">LPMP_354190</name>
</gene>
<evidence type="ECO:0000313" key="2">
    <source>
        <dbReference type="EMBL" id="AIO02552.1"/>
    </source>
</evidence>
<feature type="compositionally biased region" description="Polar residues" evidence="1">
    <location>
        <begin position="392"/>
        <end position="421"/>
    </location>
</feature>
<reference evidence="2 3" key="1">
    <citation type="journal article" date="2015" name="Sci. Rep.">
        <title>The genome of Leishmania panamensis: insights into genomics of the L. (Viannia) subgenus.</title>
        <authorList>
            <person name="Llanes A."/>
            <person name="Restrepo C.M."/>
            <person name="Vecchio G.D."/>
            <person name="Anguizola F.J."/>
            <person name="Lleonart R."/>
        </authorList>
    </citation>
    <scope>NUCLEOTIDE SEQUENCE [LARGE SCALE GENOMIC DNA]</scope>
    <source>
        <strain evidence="2 3">MHOM/PA/94/PSC-1</strain>
    </source>
</reference>
<dbReference type="VEuPathDB" id="TriTrypDB:LPMP_354190"/>
<dbReference type="InterPro" id="IPR000048">
    <property type="entry name" value="IQ_motif_EF-hand-BS"/>
</dbReference>
<proteinExistence type="predicted"/>
<dbReference type="GeneID" id="22579447"/>
<dbReference type="VEuPathDB" id="TriTrypDB:LPAL13_350050000"/>
<dbReference type="Pfam" id="PF00612">
    <property type="entry name" value="IQ"/>
    <property type="match status" value="3"/>
</dbReference>
<dbReference type="EMBL" id="CP009404">
    <property type="protein sequence ID" value="AIO02552.1"/>
    <property type="molecule type" value="Genomic_DNA"/>
</dbReference>
<dbReference type="PROSITE" id="PS50096">
    <property type="entry name" value="IQ"/>
    <property type="match status" value="3"/>
</dbReference>
<dbReference type="AlphaFoldDB" id="A0A088SL70"/>
<evidence type="ECO:0000313" key="3">
    <source>
        <dbReference type="Proteomes" id="UP000063063"/>
    </source>
</evidence>
<accession>A0A088SL70</accession>
<feature type="region of interest" description="Disordered" evidence="1">
    <location>
        <begin position="370"/>
        <end position="423"/>
    </location>
</feature>
<sequence>MGPDTAFIYQYLNSRGQSGLELDVLCRHYSRITPAYGCRLVNAVLSALEDASAHAPVEIDATVKIQATFRMYQQRNAFLTLRSSACLIQRVYRSYATRKHLDVERAAVRQMAYLQAVFDMFATRIQACYRGYQSRKTKSNYYAQQAYLKVVTARSSEVLAQALSTQVEQDTLRKAEAKRQDELSYARRTAQMHYMVSTCSVPSIYQRSVEPPPGKQSVHNTLHTSRGVCGHSGESGLVSPELPTVKLAKERSDSNAAEDETLMAQVAAYVSGQKLESDIRHHARAARLKRIAVTAKRSPSPVAPTVLTVASLQSSDRTTAVRPRAEGTTVRTTLLVQGARLPELAASQPVQRSHQVKATALAASPTVPWEELSLTHPPQKPLTTPGLPLKSSFFSQSGSPATLSRTTQASRKPRGGQQTAEGDSFHATGTAAAAAAAPAPSEASIEASILGAAVSSFHRRFAVKRHDCLGCQLSITNGIVSGGAGSHALSGPLSPAREEAAVQRSVDQKVMQALHGDAVFKVSARRGLQ</sequence>
<dbReference type="SMART" id="SM00015">
    <property type="entry name" value="IQ"/>
    <property type="match status" value="3"/>
</dbReference>
<dbReference type="CDD" id="cd23767">
    <property type="entry name" value="IQCD"/>
    <property type="match status" value="1"/>
</dbReference>
<protein>
    <submittedName>
        <fullName evidence="2">Uncharacterized protein</fullName>
    </submittedName>
</protein>
<dbReference type="Gene3D" id="1.20.5.190">
    <property type="match status" value="1"/>
</dbReference>